<evidence type="ECO:0000256" key="7">
    <source>
        <dbReference type="ARBA" id="ARBA00023224"/>
    </source>
</evidence>
<evidence type="ECO:0000313" key="10">
    <source>
        <dbReference type="EMBL" id="CAF1065330.1"/>
    </source>
</evidence>
<dbReference type="EMBL" id="CAJNON010000172">
    <property type="protein sequence ID" value="CAF1065330.1"/>
    <property type="molecule type" value="Genomic_DNA"/>
</dbReference>
<evidence type="ECO:0000313" key="11">
    <source>
        <dbReference type="EMBL" id="CAF4014120.1"/>
    </source>
</evidence>
<dbReference type="EMBL" id="CAJOAY010003292">
    <property type="protein sequence ID" value="CAF4014120.1"/>
    <property type="molecule type" value="Genomic_DNA"/>
</dbReference>
<feature type="transmembrane region" description="Helical" evidence="8">
    <location>
        <begin position="289"/>
        <end position="312"/>
    </location>
</feature>
<evidence type="ECO:0000259" key="9">
    <source>
        <dbReference type="PROSITE" id="PS50262"/>
    </source>
</evidence>
<comment type="caution">
    <text evidence="10">The sequence shown here is derived from an EMBL/GenBank/DDBJ whole genome shotgun (WGS) entry which is preliminary data.</text>
</comment>
<evidence type="ECO:0000256" key="8">
    <source>
        <dbReference type="SAM" id="Phobius"/>
    </source>
</evidence>
<feature type="transmembrane region" description="Helical" evidence="8">
    <location>
        <begin position="246"/>
        <end position="269"/>
    </location>
</feature>
<evidence type="ECO:0000256" key="6">
    <source>
        <dbReference type="ARBA" id="ARBA00023170"/>
    </source>
</evidence>
<evidence type="ECO:0000256" key="1">
    <source>
        <dbReference type="ARBA" id="ARBA00004141"/>
    </source>
</evidence>
<keyword evidence="6" id="KW-0675">Receptor</keyword>
<evidence type="ECO:0000256" key="3">
    <source>
        <dbReference type="ARBA" id="ARBA00022989"/>
    </source>
</evidence>
<comment type="subcellular location">
    <subcellularLocation>
        <location evidence="1">Membrane</location>
        <topology evidence="1">Multi-pass membrane protein</topology>
    </subcellularLocation>
</comment>
<dbReference type="InterPro" id="IPR017452">
    <property type="entry name" value="GPCR_Rhodpsn_7TM"/>
</dbReference>
<gene>
    <name evidence="11" type="ORF">OKA104_LOCUS30556</name>
    <name evidence="10" type="ORF">VCS650_LOCUS18176</name>
</gene>
<keyword evidence="4" id="KW-0297">G-protein coupled receptor</keyword>
<dbReference type="GO" id="GO:0004930">
    <property type="term" value="F:G protein-coupled receptor activity"/>
    <property type="evidence" value="ECO:0007669"/>
    <property type="project" value="UniProtKB-KW"/>
</dbReference>
<evidence type="ECO:0000256" key="4">
    <source>
        <dbReference type="ARBA" id="ARBA00023040"/>
    </source>
</evidence>
<feature type="transmembrane region" description="Helical" evidence="8">
    <location>
        <begin position="143"/>
        <end position="168"/>
    </location>
</feature>
<sequence length="329" mass="39331">MLNNTEIRINDKEIYWCNFFLLFNRNISKYGMGLIWIVGNIGSTMNCFIFLQSNLRKNPCVMYFLASSASQFLTFNFALLTRILQFGYNIQAVNIYLWFCKIRYYLFYVFVAIPRYYIILASIDRYFASSSDINRRRWSSPKIAIRLIIGNSLFWCLMYIQVLIFYQIDNNDCSFRNGIYGMFFSIYIIIDSGIFPLAIMLICGLLTINNIRKIKNRIRPLRVVVVIQPVRLARISRKDLQFSRMLLNQICIWIILNLINPCYLLYRTLTDNIIKSPLRLTIELFINNMSYFLIYLGFSLTFFVYTLSSSMFRREFYRLIRRKLLHHFI</sequence>
<dbReference type="SUPFAM" id="SSF81321">
    <property type="entry name" value="Family A G protein-coupled receptor-like"/>
    <property type="match status" value="1"/>
</dbReference>
<dbReference type="AlphaFoldDB" id="A0A814LI46"/>
<keyword evidence="3 8" id="KW-1133">Transmembrane helix</keyword>
<dbReference type="GO" id="GO:0005886">
    <property type="term" value="C:plasma membrane"/>
    <property type="evidence" value="ECO:0007669"/>
    <property type="project" value="TreeGrafter"/>
</dbReference>
<dbReference type="Proteomes" id="UP000663881">
    <property type="component" value="Unassembled WGS sequence"/>
</dbReference>
<evidence type="ECO:0000256" key="2">
    <source>
        <dbReference type="ARBA" id="ARBA00022692"/>
    </source>
</evidence>
<dbReference type="Gene3D" id="1.20.1070.10">
    <property type="entry name" value="Rhodopsin 7-helix transmembrane proteins"/>
    <property type="match status" value="1"/>
</dbReference>
<feature type="transmembrane region" description="Helical" evidence="8">
    <location>
        <begin position="63"/>
        <end position="84"/>
    </location>
</feature>
<feature type="domain" description="G-protein coupled receptors family 1 profile" evidence="9">
    <location>
        <begin position="42"/>
        <end position="305"/>
    </location>
</feature>
<dbReference type="Proteomes" id="UP000663891">
    <property type="component" value="Unassembled WGS sequence"/>
</dbReference>
<dbReference type="PROSITE" id="PS50262">
    <property type="entry name" value="G_PROTEIN_RECEP_F1_2"/>
    <property type="match status" value="1"/>
</dbReference>
<keyword evidence="2 8" id="KW-0812">Transmembrane</keyword>
<feature type="transmembrane region" description="Helical" evidence="8">
    <location>
        <begin position="180"/>
        <end position="208"/>
    </location>
</feature>
<keyword evidence="7" id="KW-0807">Transducer</keyword>
<name>A0A814LI46_9BILA</name>
<evidence type="ECO:0000313" key="12">
    <source>
        <dbReference type="Proteomes" id="UP000663891"/>
    </source>
</evidence>
<reference evidence="10" key="1">
    <citation type="submission" date="2021-02" db="EMBL/GenBank/DDBJ databases">
        <authorList>
            <person name="Nowell W R."/>
        </authorList>
    </citation>
    <scope>NUCLEOTIDE SEQUENCE</scope>
</reference>
<dbReference type="PANTHER" id="PTHR24243:SF230">
    <property type="entry name" value="G-PROTEIN COUPLED RECEPTORS FAMILY 1 PROFILE DOMAIN-CONTAINING PROTEIN"/>
    <property type="match status" value="1"/>
</dbReference>
<accession>A0A814LI46</accession>
<feature type="transmembrane region" description="Helical" evidence="8">
    <location>
        <begin position="104"/>
        <end position="123"/>
    </location>
</feature>
<dbReference type="PANTHER" id="PTHR24243">
    <property type="entry name" value="G-PROTEIN COUPLED RECEPTOR"/>
    <property type="match status" value="1"/>
</dbReference>
<evidence type="ECO:0000256" key="5">
    <source>
        <dbReference type="ARBA" id="ARBA00023136"/>
    </source>
</evidence>
<organism evidence="10 12">
    <name type="scientific">Adineta steineri</name>
    <dbReference type="NCBI Taxonomy" id="433720"/>
    <lineage>
        <taxon>Eukaryota</taxon>
        <taxon>Metazoa</taxon>
        <taxon>Spiralia</taxon>
        <taxon>Gnathifera</taxon>
        <taxon>Rotifera</taxon>
        <taxon>Eurotatoria</taxon>
        <taxon>Bdelloidea</taxon>
        <taxon>Adinetida</taxon>
        <taxon>Adinetidae</taxon>
        <taxon>Adineta</taxon>
    </lineage>
</organism>
<protein>
    <recommendedName>
        <fullName evidence="9">G-protein coupled receptors family 1 profile domain-containing protein</fullName>
    </recommendedName>
</protein>
<feature type="transmembrane region" description="Helical" evidence="8">
    <location>
        <begin position="30"/>
        <end position="51"/>
    </location>
</feature>
<proteinExistence type="predicted"/>
<keyword evidence="5 8" id="KW-0472">Membrane</keyword>
<dbReference type="OrthoDB" id="9993501at2759"/>